<dbReference type="EMBL" id="CP049863">
    <property type="protein sequence ID" value="QIK63002.1"/>
    <property type="molecule type" value="Genomic_DNA"/>
</dbReference>
<reference evidence="3 4" key="1">
    <citation type="submission" date="2020-03" db="EMBL/GenBank/DDBJ databases">
        <title>Leucobacter sp. nov., isolated from beetles.</title>
        <authorList>
            <person name="Hyun D.-W."/>
            <person name="Bae J.-W."/>
        </authorList>
    </citation>
    <scope>NUCLEOTIDE SEQUENCE [LARGE SCALE GENOMIC DNA]</scope>
    <source>
        <strain evidence="3 4">HDW9C</strain>
    </source>
</reference>
<dbReference type="KEGG" id="lvi:G7068_07190"/>
<dbReference type="InterPro" id="IPR029044">
    <property type="entry name" value="Nucleotide-diphossugar_trans"/>
</dbReference>
<comment type="similarity">
    <text evidence="1">Belongs to the glycosyltransferase 2 family.</text>
</comment>
<dbReference type="PANTHER" id="PTHR48090:SF7">
    <property type="entry name" value="RFBJ PROTEIN"/>
    <property type="match status" value="1"/>
</dbReference>
<name>A0A6G7XER4_9MICO</name>
<evidence type="ECO:0000313" key="3">
    <source>
        <dbReference type="EMBL" id="QIK63002.1"/>
    </source>
</evidence>
<feature type="domain" description="Glycosyltransferase 2-like" evidence="2">
    <location>
        <begin position="10"/>
        <end position="142"/>
    </location>
</feature>
<proteinExistence type="inferred from homology"/>
<dbReference type="CDD" id="cd04179">
    <property type="entry name" value="DPM_DPG-synthase_like"/>
    <property type="match status" value="1"/>
</dbReference>
<dbReference type="PANTHER" id="PTHR48090">
    <property type="entry name" value="UNDECAPRENYL-PHOSPHATE 4-DEOXY-4-FORMAMIDO-L-ARABINOSE TRANSFERASE-RELATED"/>
    <property type="match status" value="1"/>
</dbReference>
<keyword evidence="3" id="KW-0808">Transferase</keyword>
<dbReference type="Gene3D" id="3.90.550.10">
    <property type="entry name" value="Spore Coat Polysaccharide Biosynthesis Protein SpsA, Chain A"/>
    <property type="match status" value="1"/>
</dbReference>
<keyword evidence="4" id="KW-1185">Reference proteome</keyword>
<evidence type="ECO:0000313" key="4">
    <source>
        <dbReference type="Proteomes" id="UP000502677"/>
    </source>
</evidence>
<protein>
    <submittedName>
        <fullName evidence="3">Glycosyltransferase family 2 protein</fullName>
    </submittedName>
</protein>
<sequence>MTFPLERVLIVMPAFNEEEVIASVVREVRQTLPGATVLVVNDGSSDATTDRAREAGARVLELPFNLGVGGAMRLGFRYAETNGFPVAVQLDSDGQHNPADVPALVALLDASEGSNGAEGVDVVVGARFTDGDEYEVRGPRKWAMRFLSSVLSRAMHVRLSDTTSGFKAHGPRAIHLFAREYPAEYLGDTIEALVIGHRAGLRFAQLGVTMRERAGGTPSHNPLKSAIYLGRAFFALVIAFLRPRPKTGVEL</sequence>
<dbReference type="InterPro" id="IPR001173">
    <property type="entry name" value="Glyco_trans_2-like"/>
</dbReference>
<dbReference type="GO" id="GO:0016740">
    <property type="term" value="F:transferase activity"/>
    <property type="evidence" value="ECO:0007669"/>
    <property type="project" value="UniProtKB-KW"/>
</dbReference>
<gene>
    <name evidence="3" type="ORF">G7068_07190</name>
</gene>
<evidence type="ECO:0000259" key="2">
    <source>
        <dbReference type="Pfam" id="PF00535"/>
    </source>
</evidence>
<dbReference type="AlphaFoldDB" id="A0A6G7XER4"/>
<dbReference type="Proteomes" id="UP000502677">
    <property type="component" value="Chromosome"/>
</dbReference>
<organism evidence="3 4">
    <name type="scientific">Leucobacter viscericola</name>
    <dbReference type="NCBI Taxonomy" id="2714935"/>
    <lineage>
        <taxon>Bacteria</taxon>
        <taxon>Bacillati</taxon>
        <taxon>Actinomycetota</taxon>
        <taxon>Actinomycetes</taxon>
        <taxon>Micrococcales</taxon>
        <taxon>Microbacteriaceae</taxon>
        <taxon>Leucobacter</taxon>
    </lineage>
</organism>
<dbReference type="RefSeq" id="WP_166290613.1">
    <property type="nucleotide sequence ID" value="NZ_CP049863.1"/>
</dbReference>
<dbReference type="Pfam" id="PF00535">
    <property type="entry name" value="Glycos_transf_2"/>
    <property type="match status" value="1"/>
</dbReference>
<accession>A0A6G7XER4</accession>
<dbReference type="InterPro" id="IPR050256">
    <property type="entry name" value="Glycosyltransferase_2"/>
</dbReference>
<dbReference type="SUPFAM" id="SSF53448">
    <property type="entry name" value="Nucleotide-diphospho-sugar transferases"/>
    <property type="match status" value="1"/>
</dbReference>
<evidence type="ECO:0000256" key="1">
    <source>
        <dbReference type="ARBA" id="ARBA00006739"/>
    </source>
</evidence>